<dbReference type="InterPro" id="IPR011008">
    <property type="entry name" value="Dimeric_a/b-barrel"/>
</dbReference>
<accession>A0A0P1HDN9</accession>
<feature type="domain" description="YCII-related" evidence="2">
    <location>
        <begin position="9"/>
        <end position="104"/>
    </location>
</feature>
<dbReference type="Pfam" id="PF03795">
    <property type="entry name" value="YCII"/>
    <property type="match status" value="1"/>
</dbReference>
<name>A0A0P1HDN9_9RHOB</name>
<evidence type="ECO:0000313" key="4">
    <source>
        <dbReference type="Proteomes" id="UP000051326"/>
    </source>
</evidence>
<dbReference type="RefSeq" id="WP_058287524.1">
    <property type="nucleotide sequence ID" value="NZ_CYSR01000031.1"/>
</dbReference>
<dbReference type="InterPro" id="IPR005545">
    <property type="entry name" value="YCII"/>
</dbReference>
<sequence length="106" mass="10846">MPEFIFVYHGGKTPESEEEGAKVMEAWKSWMGSMGDALKVPGAPVGMSKTVSGGGVADNGGANPVSGYSVVQAADQEAACEMAKGCPMVADGSGSVEVAEIIEMEM</sequence>
<evidence type="ECO:0000313" key="3">
    <source>
        <dbReference type="EMBL" id="CUI01528.1"/>
    </source>
</evidence>
<comment type="similarity">
    <text evidence="1">Belongs to the YciI family.</text>
</comment>
<dbReference type="SUPFAM" id="SSF54909">
    <property type="entry name" value="Dimeric alpha+beta barrel"/>
    <property type="match status" value="1"/>
</dbReference>
<evidence type="ECO:0000256" key="1">
    <source>
        <dbReference type="ARBA" id="ARBA00007689"/>
    </source>
</evidence>
<dbReference type="Gene3D" id="3.30.70.1060">
    <property type="entry name" value="Dimeric alpha+beta barrel"/>
    <property type="match status" value="1"/>
</dbReference>
<dbReference type="Proteomes" id="UP000051326">
    <property type="component" value="Unassembled WGS sequence"/>
</dbReference>
<protein>
    <submittedName>
        <fullName evidence="3">YCII-related domain protein</fullName>
    </submittedName>
</protein>
<dbReference type="AlphaFoldDB" id="A0A0P1HDN9"/>
<proteinExistence type="inferred from homology"/>
<gene>
    <name evidence="3" type="ORF">PHA8399_03673</name>
</gene>
<evidence type="ECO:0000259" key="2">
    <source>
        <dbReference type="Pfam" id="PF03795"/>
    </source>
</evidence>
<organism evidence="3 4">
    <name type="scientific">Leisingera aquaemixtae</name>
    <dbReference type="NCBI Taxonomy" id="1396826"/>
    <lineage>
        <taxon>Bacteria</taxon>
        <taxon>Pseudomonadati</taxon>
        <taxon>Pseudomonadota</taxon>
        <taxon>Alphaproteobacteria</taxon>
        <taxon>Rhodobacterales</taxon>
        <taxon>Roseobacteraceae</taxon>
        <taxon>Leisingera</taxon>
    </lineage>
</organism>
<dbReference type="STRING" id="1396826.PHA8399_03673"/>
<dbReference type="EMBL" id="CYSR01000031">
    <property type="protein sequence ID" value="CUI01528.1"/>
    <property type="molecule type" value="Genomic_DNA"/>
</dbReference>
<reference evidence="3 4" key="1">
    <citation type="submission" date="2015-09" db="EMBL/GenBank/DDBJ databases">
        <authorList>
            <consortium name="Swine Surveillance"/>
        </authorList>
    </citation>
    <scope>NUCLEOTIDE SEQUENCE [LARGE SCALE GENOMIC DNA]</scope>
    <source>
        <strain evidence="3 4">CECT 8399</strain>
    </source>
</reference>